<accession>A0A1E3H0V8</accession>
<keyword evidence="3" id="KW-1185">Reference proteome</keyword>
<gene>
    <name evidence="2" type="ORF">A6302_02763</name>
</gene>
<sequence length="29" mass="3055">MIACIPLAGPVDTGDLSPRPAFAPVMEER</sequence>
<dbReference type="AlphaFoldDB" id="A0A1E3H0V8"/>
<protein>
    <submittedName>
        <fullName evidence="2">Uncharacterized protein</fullName>
    </submittedName>
</protein>
<evidence type="ECO:0000256" key="1">
    <source>
        <dbReference type="SAM" id="MobiDB-lite"/>
    </source>
</evidence>
<reference evidence="2 3" key="1">
    <citation type="submission" date="2016-07" db="EMBL/GenBank/DDBJ databases">
        <title>Draft Genome Sequence of Methylobrevis pamukkalensis PK2.</title>
        <authorList>
            <person name="Vasilenko O.V."/>
            <person name="Doronina N.V."/>
            <person name="Shmareva M.N."/>
            <person name="Tarlachkov S.V."/>
            <person name="Mustakhimov I."/>
            <person name="Trotsenko Y.A."/>
        </authorList>
    </citation>
    <scope>NUCLEOTIDE SEQUENCE [LARGE SCALE GENOMIC DNA]</scope>
    <source>
        <strain evidence="2 3">PK2</strain>
    </source>
</reference>
<evidence type="ECO:0000313" key="3">
    <source>
        <dbReference type="Proteomes" id="UP000094622"/>
    </source>
</evidence>
<dbReference type="Proteomes" id="UP000094622">
    <property type="component" value="Unassembled WGS sequence"/>
</dbReference>
<evidence type="ECO:0000313" key="2">
    <source>
        <dbReference type="EMBL" id="ODN69937.1"/>
    </source>
</evidence>
<name>A0A1E3H0V8_9HYPH</name>
<proteinExistence type="predicted"/>
<organism evidence="2 3">
    <name type="scientific">Methylobrevis pamukkalensis</name>
    <dbReference type="NCBI Taxonomy" id="1439726"/>
    <lineage>
        <taxon>Bacteria</taxon>
        <taxon>Pseudomonadati</taxon>
        <taxon>Pseudomonadota</taxon>
        <taxon>Alphaproteobacteria</taxon>
        <taxon>Hyphomicrobiales</taxon>
        <taxon>Pleomorphomonadaceae</taxon>
        <taxon>Methylobrevis</taxon>
    </lineage>
</organism>
<comment type="caution">
    <text evidence="2">The sequence shown here is derived from an EMBL/GenBank/DDBJ whole genome shotgun (WGS) entry which is preliminary data.</text>
</comment>
<feature type="region of interest" description="Disordered" evidence="1">
    <location>
        <begin position="8"/>
        <end position="29"/>
    </location>
</feature>
<dbReference type="EMBL" id="MCRJ01000068">
    <property type="protein sequence ID" value="ODN69937.1"/>
    <property type="molecule type" value="Genomic_DNA"/>
</dbReference>